<protein>
    <recommendedName>
        <fullName evidence="3">DNA-directed DNA polymerase</fullName>
    </recommendedName>
</protein>
<name>A0A6G0VKH9_APHCR</name>
<dbReference type="Proteomes" id="UP000478052">
    <property type="component" value="Unassembled WGS sequence"/>
</dbReference>
<evidence type="ECO:0008006" key="3">
    <source>
        <dbReference type="Google" id="ProtNLM"/>
    </source>
</evidence>
<reference evidence="1 2" key="1">
    <citation type="submission" date="2019-08" db="EMBL/GenBank/DDBJ databases">
        <title>Whole genome of Aphis craccivora.</title>
        <authorList>
            <person name="Voronova N.V."/>
            <person name="Shulinski R.S."/>
            <person name="Bandarenka Y.V."/>
            <person name="Zhorov D.G."/>
            <person name="Warner D."/>
        </authorList>
    </citation>
    <scope>NUCLEOTIDE SEQUENCE [LARGE SCALE GENOMIC DNA]</scope>
    <source>
        <strain evidence="1">180601</strain>
        <tissue evidence="1">Whole Body</tissue>
    </source>
</reference>
<evidence type="ECO:0000313" key="2">
    <source>
        <dbReference type="Proteomes" id="UP000478052"/>
    </source>
</evidence>
<accession>A0A6G0VKH9</accession>
<dbReference type="Gene3D" id="3.30.420.10">
    <property type="entry name" value="Ribonuclease H-like superfamily/Ribonuclease H"/>
    <property type="match status" value="1"/>
</dbReference>
<dbReference type="SUPFAM" id="SSF53098">
    <property type="entry name" value="Ribonuclease H-like"/>
    <property type="match status" value="1"/>
</dbReference>
<gene>
    <name evidence="1" type="ORF">FWK35_00039092</name>
</gene>
<dbReference type="InterPro" id="IPR012337">
    <property type="entry name" value="RNaseH-like_sf"/>
</dbReference>
<keyword evidence="2" id="KW-1185">Reference proteome</keyword>
<dbReference type="AlphaFoldDB" id="A0A6G0VKH9"/>
<organism evidence="1 2">
    <name type="scientific">Aphis craccivora</name>
    <name type="common">Cowpea aphid</name>
    <dbReference type="NCBI Taxonomy" id="307492"/>
    <lineage>
        <taxon>Eukaryota</taxon>
        <taxon>Metazoa</taxon>
        <taxon>Ecdysozoa</taxon>
        <taxon>Arthropoda</taxon>
        <taxon>Hexapoda</taxon>
        <taxon>Insecta</taxon>
        <taxon>Pterygota</taxon>
        <taxon>Neoptera</taxon>
        <taxon>Paraneoptera</taxon>
        <taxon>Hemiptera</taxon>
        <taxon>Sternorrhyncha</taxon>
        <taxon>Aphidomorpha</taxon>
        <taxon>Aphidoidea</taxon>
        <taxon>Aphididae</taxon>
        <taxon>Aphidini</taxon>
        <taxon>Aphis</taxon>
        <taxon>Aphis</taxon>
    </lineage>
</organism>
<dbReference type="InterPro" id="IPR036397">
    <property type="entry name" value="RNaseH_sf"/>
</dbReference>
<dbReference type="GO" id="GO:0003676">
    <property type="term" value="F:nucleic acid binding"/>
    <property type="evidence" value="ECO:0007669"/>
    <property type="project" value="InterPro"/>
</dbReference>
<proteinExistence type="predicted"/>
<dbReference type="OrthoDB" id="6619487at2759"/>
<evidence type="ECO:0000313" key="1">
    <source>
        <dbReference type="EMBL" id="KAF0689251.1"/>
    </source>
</evidence>
<sequence length="70" mass="8404">MKVRDHSHFTGKYLRPLCLECNFSAQNPKFVPVYFHNLSYDGNFIVRTLGCNDNDIYMHYPIFKRKIYII</sequence>
<dbReference type="EMBL" id="VUJU01016354">
    <property type="protein sequence ID" value="KAF0689251.1"/>
    <property type="molecule type" value="Genomic_DNA"/>
</dbReference>
<comment type="caution">
    <text evidence="1">The sequence shown here is derived from an EMBL/GenBank/DDBJ whole genome shotgun (WGS) entry which is preliminary data.</text>
</comment>